<feature type="compositionally biased region" description="Polar residues" evidence="1">
    <location>
        <begin position="229"/>
        <end position="240"/>
    </location>
</feature>
<gene>
    <name evidence="2" type="ORF">NDU88_006636</name>
</gene>
<dbReference type="PANTHER" id="PTHR46888:SF1">
    <property type="entry name" value="RIBONUCLEASE H"/>
    <property type="match status" value="1"/>
</dbReference>
<dbReference type="InterPro" id="IPR021109">
    <property type="entry name" value="Peptidase_aspartic_dom_sf"/>
</dbReference>
<name>A0AAV7PLI6_PLEWA</name>
<organism evidence="2 3">
    <name type="scientific">Pleurodeles waltl</name>
    <name type="common">Iberian ribbed newt</name>
    <dbReference type="NCBI Taxonomy" id="8319"/>
    <lineage>
        <taxon>Eukaryota</taxon>
        <taxon>Metazoa</taxon>
        <taxon>Chordata</taxon>
        <taxon>Craniata</taxon>
        <taxon>Vertebrata</taxon>
        <taxon>Euteleostomi</taxon>
        <taxon>Amphibia</taxon>
        <taxon>Batrachia</taxon>
        <taxon>Caudata</taxon>
        <taxon>Salamandroidea</taxon>
        <taxon>Salamandridae</taxon>
        <taxon>Pleurodelinae</taxon>
        <taxon>Pleurodeles</taxon>
    </lineage>
</organism>
<dbReference type="CDD" id="cd00303">
    <property type="entry name" value="retropepsin_like"/>
    <property type="match status" value="1"/>
</dbReference>
<dbReference type="EMBL" id="JANPWB010000011">
    <property type="protein sequence ID" value="KAJ1128257.1"/>
    <property type="molecule type" value="Genomic_DNA"/>
</dbReference>
<comment type="caution">
    <text evidence="2">The sequence shown here is derived from an EMBL/GenBank/DDBJ whole genome shotgun (WGS) entry which is preliminary data.</text>
</comment>
<evidence type="ECO:0000313" key="3">
    <source>
        <dbReference type="Proteomes" id="UP001066276"/>
    </source>
</evidence>
<sequence length="351" mass="40126">MKGRVFWVEETKPTYILPILLNGKERIALVDSGCSQSVIRKDLVEPRQDIPQTQVLITCVHGDQAYYPMATIMFQWRGEEESLRVGVLPHLEEDIIIGTDYTAFTELLSKAGEEHMLQKWWEEVPYDPEVPENQSPKDHLNKRQKRIQRQQYWEKPCESKETTPGAIGKNHASQRQLKEWDRPLRGCVEGFRDGHRRNRRRSRNSGGRGTRTIREMPGPVADNLGNCRSPESSGFNSVERISSPGEHTNEPATLQEKRGQARYGNSGRGGRSGWGKKTQTLHIRGGGGRKPQILHMGGEGRGITINSNTGIRYTESQEAELRKYEGREKTRNRLMRKARKNNTKTCMSYSE</sequence>
<protein>
    <submittedName>
        <fullName evidence="2">Uncharacterized protein</fullName>
    </submittedName>
</protein>
<reference evidence="2" key="1">
    <citation type="journal article" date="2022" name="bioRxiv">
        <title>Sequencing and chromosome-scale assembly of the giantPleurodeles waltlgenome.</title>
        <authorList>
            <person name="Brown T."/>
            <person name="Elewa A."/>
            <person name="Iarovenko S."/>
            <person name="Subramanian E."/>
            <person name="Araus A.J."/>
            <person name="Petzold A."/>
            <person name="Susuki M."/>
            <person name="Suzuki K.-i.T."/>
            <person name="Hayashi T."/>
            <person name="Toyoda A."/>
            <person name="Oliveira C."/>
            <person name="Osipova E."/>
            <person name="Leigh N.D."/>
            <person name="Simon A."/>
            <person name="Yun M.H."/>
        </authorList>
    </citation>
    <scope>NUCLEOTIDE SEQUENCE</scope>
    <source>
        <strain evidence="2">20211129_DDA</strain>
        <tissue evidence="2">Liver</tissue>
    </source>
</reference>
<feature type="compositionally biased region" description="Basic residues" evidence="1">
    <location>
        <begin position="194"/>
        <end position="203"/>
    </location>
</feature>
<dbReference type="Gene3D" id="2.40.70.10">
    <property type="entry name" value="Acid Proteases"/>
    <property type="match status" value="1"/>
</dbReference>
<evidence type="ECO:0000256" key="1">
    <source>
        <dbReference type="SAM" id="MobiDB-lite"/>
    </source>
</evidence>
<evidence type="ECO:0000313" key="2">
    <source>
        <dbReference type="EMBL" id="KAJ1128257.1"/>
    </source>
</evidence>
<dbReference type="SUPFAM" id="SSF50630">
    <property type="entry name" value="Acid proteases"/>
    <property type="match status" value="1"/>
</dbReference>
<dbReference type="Proteomes" id="UP001066276">
    <property type="component" value="Chromosome 7"/>
</dbReference>
<proteinExistence type="predicted"/>
<accession>A0AAV7PLI6</accession>
<dbReference type="AlphaFoldDB" id="A0AAV7PLI6"/>
<keyword evidence="3" id="KW-1185">Reference proteome</keyword>
<dbReference type="PANTHER" id="PTHR46888">
    <property type="entry name" value="ZINC KNUCKLE DOMAINCONTAINING PROTEIN-RELATED"/>
    <property type="match status" value="1"/>
</dbReference>
<feature type="region of interest" description="Disordered" evidence="1">
    <location>
        <begin position="128"/>
        <end position="292"/>
    </location>
</feature>